<feature type="region of interest" description="Disordered" evidence="1">
    <location>
        <begin position="68"/>
        <end position="103"/>
    </location>
</feature>
<dbReference type="PANTHER" id="PTHR21555">
    <property type="entry name" value="SPECIFICALLY ANDROGEN-REGULATED GENE PROTEIN"/>
    <property type="match status" value="1"/>
</dbReference>
<evidence type="ECO:0000313" key="3">
    <source>
        <dbReference type="Proteomes" id="UP000694392"/>
    </source>
</evidence>
<feature type="region of interest" description="Disordered" evidence="1">
    <location>
        <begin position="148"/>
        <end position="322"/>
    </location>
</feature>
<keyword evidence="3" id="KW-1185">Reference proteome</keyword>
<feature type="region of interest" description="Disordered" evidence="1">
    <location>
        <begin position="510"/>
        <end position="589"/>
    </location>
</feature>
<proteinExistence type="predicted"/>
<dbReference type="GO" id="GO:0005886">
    <property type="term" value="C:plasma membrane"/>
    <property type="evidence" value="ECO:0007669"/>
    <property type="project" value="Ensembl"/>
</dbReference>
<feature type="compositionally biased region" description="Basic and acidic residues" evidence="1">
    <location>
        <begin position="572"/>
        <end position="589"/>
    </location>
</feature>
<evidence type="ECO:0000313" key="2">
    <source>
        <dbReference type="Ensembl" id="ENSSPUP00000008015.1"/>
    </source>
</evidence>
<feature type="region of interest" description="Disordered" evidence="1">
    <location>
        <begin position="338"/>
        <end position="399"/>
    </location>
</feature>
<gene>
    <name evidence="2" type="primary">C1orf116</name>
</gene>
<reference evidence="2" key="1">
    <citation type="submission" date="2025-08" db="UniProtKB">
        <authorList>
            <consortium name="Ensembl"/>
        </authorList>
    </citation>
    <scope>IDENTIFICATION</scope>
</reference>
<feature type="region of interest" description="Disordered" evidence="1">
    <location>
        <begin position="1"/>
        <end position="24"/>
    </location>
</feature>
<sequence length="589" mass="64264">MPKEDLWLETAGPDPVASVGSTGSCDSMISITSSHSDKSDKSYDYLSVEEKECLMFFEETLESLDADADSGLSTDEADNAESSKLPRTWPMRDIVPKGKDPHFIHRKGDKRASLLSGSALLMIPSPGYRSLPKNASVANACRTHRVSVSQATDSSVHGPTHFPRETGQSSWEAPTRGDEDQLNRSTQMKPSDFESFVVPPPEPFQDPRVVRELPFLNKESSKGGDTGLPNSGSEAKRKPEMVEGNKAEVALQQLPPEKGGRSLREEAGLKPVKHSEKAVENVATPVQSNQEKFTPEEAAPPDYSFKQGPPIAPKPRKLPPNIILKTSKNTLVSLNIDPTHKIKMPSSSASNGKPNTSAAGDSSMEKSNPMLPPQKEQERARQEALEKLGLLKDKDKEPNINVAKAAPAAFRPQEAPIWSIPRANSKDNVNQEVVIDHKPGQLHEPVVGSGSDPMEITITGARQTNFKSNTLERSGVGLSSYTNITRENQNMKNNGSLGKTSFIDKITPSFLRNSRPRPASLGMGKDFASLKGNGAENAELEKSDKRRSYPLQNLSKLPRPPCVSVKITPKGATDEHRREALKKLGLLKE</sequence>
<dbReference type="PROSITE" id="PS51257">
    <property type="entry name" value="PROKAR_LIPOPROTEIN"/>
    <property type="match status" value="1"/>
</dbReference>
<accession>A0A8D0GLM4</accession>
<organism evidence="2 3">
    <name type="scientific">Sphenodon punctatus</name>
    <name type="common">Tuatara</name>
    <name type="synonym">Hatteria punctata</name>
    <dbReference type="NCBI Taxonomy" id="8508"/>
    <lineage>
        <taxon>Eukaryota</taxon>
        <taxon>Metazoa</taxon>
        <taxon>Chordata</taxon>
        <taxon>Craniata</taxon>
        <taxon>Vertebrata</taxon>
        <taxon>Euteleostomi</taxon>
        <taxon>Lepidosauria</taxon>
        <taxon>Sphenodontia</taxon>
        <taxon>Sphenodontidae</taxon>
        <taxon>Sphenodon</taxon>
    </lineage>
</organism>
<feature type="compositionally biased region" description="Basic and acidic residues" evidence="1">
    <location>
        <begin position="375"/>
        <end position="398"/>
    </location>
</feature>
<dbReference type="GeneTree" id="ENSGT00390000017874"/>
<feature type="compositionally biased region" description="Basic and acidic residues" evidence="1">
    <location>
        <begin position="258"/>
        <end position="279"/>
    </location>
</feature>
<feature type="compositionally biased region" description="Polar residues" evidence="1">
    <location>
        <begin position="345"/>
        <end position="360"/>
    </location>
</feature>
<feature type="compositionally biased region" description="Polar residues" evidence="1">
    <location>
        <begin position="148"/>
        <end position="157"/>
    </location>
</feature>
<dbReference type="InterPro" id="IPR026152">
    <property type="entry name" value="SARG"/>
</dbReference>
<protein>
    <submittedName>
        <fullName evidence="2">Chromosome 1 open reading frame 116</fullName>
    </submittedName>
</protein>
<feature type="compositionally biased region" description="Basic and acidic residues" evidence="1">
    <location>
        <begin position="94"/>
        <end position="103"/>
    </location>
</feature>
<reference evidence="2" key="2">
    <citation type="submission" date="2025-09" db="UniProtKB">
        <authorList>
            <consortium name="Ensembl"/>
        </authorList>
    </citation>
    <scope>IDENTIFICATION</scope>
</reference>
<evidence type="ECO:0000256" key="1">
    <source>
        <dbReference type="SAM" id="MobiDB-lite"/>
    </source>
</evidence>
<dbReference type="AlphaFoldDB" id="A0A8D0GLM4"/>
<dbReference type="Proteomes" id="UP000694392">
    <property type="component" value="Unplaced"/>
</dbReference>
<dbReference type="Pfam" id="PF15385">
    <property type="entry name" value="SARG"/>
    <property type="match status" value="2"/>
</dbReference>
<dbReference type="Ensembl" id="ENSSPUT00000008541.1">
    <property type="protein sequence ID" value="ENSSPUP00000008015.1"/>
    <property type="gene ID" value="ENSSPUG00000006196.1"/>
</dbReference>
<feature type="compositionally biased region" description="Basic and acidic residues" evidence="1">
    <location>
        <begin position="234"/>
        <end position="246"/>
    </location>
</feature>
<dbReference type="PANTHER" id="PTHR21555:SF0">
    <property type="entry name" value="SPECIFICALLY ANDROGEN-REGULATED GENE PROTEIN"/>
    <property type="match status" value="1"/>
</dbReference>
<name>A0A8D0GLM4_SPHPU</name>
<dbReference type="OMA" id="HSEPQSW"/>
<dbReference type="GO" id="GO:0005829">
    <property type="term" value="C:cytosol"/>
    <property type="evidence" value="ECO:0007669"/>
    <property type="project" value="Ensembl"/>
</dbReference>